<dbReference type="EMBL" id="GBRH01160166">
    <property type="protein sequence ID" value="JAE37730.1"/>
    <property type="molecule type" value="Transcribed_RNA"/>
</dbReference>
<proteinExistence type="predicted"/>
<evidence type="ECO:0000313" key="1">
    <source>
        <dbReference type="EMBL" id="JAE37730.1"/>
    </source>
</evidence>
<reference evidence="1" key="2">
    <citation type="journal article" date="2015" name="Data Brief">
        <title>Shoot transcriptome of the giant reed, Arundo donax.</title>
        <authorList>
            <person name="Barrero R.A."/>
            <person name="Guerrero F.D."/>
            <person name="Moolhuijzen P."/>
            <person name="Goolsby J.A."/>
            <person name="Tidwell J."/>
            <person name="Bellgard S.E."/>
            <person name="Bellgard M.I."/>
        </authorList>
    </citation>
    <scope>NUCLEOTIDE SEQUENCE</scope>
    <source>
        <tissue evidence="1">Shoot tissue taken approximately 20 cm above the soil surface</tissue>
    </source>
</reference>
<name>A0A0A9HKQ7_ARUDO</name>
<protein>
    <submittedName>
        <fullName evidence="1">Uncharacterized protein</fullName>
    </submittedName>
</protein>
<reference evidence="1" key="1">
    <citation type="submission" date="2014-09" db="EMBL/GenBank/DDBJ databases">
        <authorList>
            <person name="Magalhaes I.L.F."/>
            <person name="Oliveira U."/>
            <person name="Santos F.R."/>
            <person name="Vidigal T.H.D.A."/>
            <person name="Brescovit A.D."/>
            <person name="Santos A.J."/>
        </authorList>
    </citation>
    <scope>NUCLEOTIDE SEQUENCE</scope>
    <source>
        <tissue evidence="1">Shoot tissue taken approximately 20 cm above the soil surface</tissue>
    </source>
</reference>
<sequence>MSCPRQHFH</sequence>
<organism evidence="1">
    <name type="scientific">Arundo donax</name>
    <name type="common">Giant reed</name>
    <name type="synonym">Donax arundinaceus</name>
    <dbReference type="NCBI Taxonomy" id="35708"/>
    <lineage>
        <taxon>Eukaryota</taxon>
        <taxon>Viridiplantae</taxon>
        <taxon>Streptophyta</taxon>
        <taxon>Embryophyta</taxon>
        <taxon>Tracheophyta</taxon>
        <taxon>Spermatophyta</taxon>
        <taxon>Magnoliopsida</taxon>
        <taxon>Liliopsida</taxon>
        <taxon>Poales</taxon>
        <taxon>Poaceae</taxon>
        <taxon>PACMAD clade</taxon>
        <taxon>Arundinoideae</taxon>
        <taxon>Arundineae</taxon>
        <taxon>Arundo</taxon>
    </lineage>
</organism>
<accession>A0A0A9HKQ7</accession>